<organism evidence="3 5">
    <name type="scientific">Vanilla planifolia</name>
    <name type="common">Vanilla</name>
    <dbReference type="NCBI Taxonomy" id="51239"/>
    <lineage>
        <taxon>Eukaryota</taxon>
        <taxon>Viridiplantae</taxon>
        <taxon>Streptophyta</taxon>
        <taxon>Embryophyta</taxon>
        <taxon>Tracheophyta</taxon>
        <taxon>Spermatophyta</taxon>
        <taxon>Magnoliopsida</taxon>
        <taxon>Liliopsida</taxon>
        <taxon>Asparagales</taxon>
        <taxon>Orchidaceae</taxon>
        <taxon>Vanilloideae</taxon>
        <taxon>Vanilleae</taxon>
        <taxon>Vanilla</taxon>
    </lineage>
</organism>
<sequence>MGFIALFSEICSAIDGRRDRRKMMKKKQFQMVEIKIRLDCEGCERRAREAVEGMKGVSRVEVERKLNKLTVWGHVDPKKVLRRVRYRTGKVAEPWPYVPYDMVYRPYVAGVYDKKAPPGFVRNAVADPVIAPLARATSAEERYVAAFSDDNPNACSVM</sequence>
<dbReference type="Pfam" id="PF00403">
    <property type="entry name" value="HMA"/>
    <property type="match status" value="1"/>
</dbReference>
<comment type="caution">
    <text evidence="3">The sequence shown here is derived from an EMBL/GenBank/DDBJ whole genome shotgun (WGS) entry which is preliminary data.</text>
</comment>
<protein>
    <recommendedName>
        <fullName evidence="2">HMA domain-containing protein</fullName>
    </recommendedName>
</protein>
<dbReference type="PANTHER" id="PTHR22814:SF294">
    <property type="entry name" value="HEAVY METAL-ASSOCIATED ISOPRENYLATED PLANT PROTEIN 27"/>
    <property type="match status" value="1"/>
</dbReference>
<dbReference type="InterPro" id="IPR036163">
    <property type="entry name" value="HMA_dom_sf"/>
</dbReference>
<dbReference type="Proteomes" id="UP000639772">
    <property type="component" value="Chromosome 11"/>
</dbReference>
<dbReference type="Proteomes" id="UP000636800">
    <property type="component" value="Chromosome 11"/>
</dbReference>
<dbReference type="CDD" id="cd00371">
    <property type="entry name" value="HMA"/>
    <property type="match status" value="1"/>
</dbReference>
<keyword evidence="1" id="KW-0479">Metal-binding</keyword>
<keyword evidence="5" id="KW-1185">Reference proteome</keyword>
<dbReference type="PANTHER" id="PTHR22814">
    <property type="entry name" value="COPPER TRANSPORT PROTEIN ATOX1-RELATED"/>
    <property type="match status" value="1"/>
</dbReference>
<reference evidence="5 6" key="1">
    <citation type="journal article" date="2020" name="Nat. Food">
        <title>A phased Vanilla planifolia genome enables genetic improvement of flavour and production.</title>
        <authorList>
            <person name="Hasing T."/>
            <person name="Tang H."/>
            <person name="Brym M."/>
            <person name="Khazi F."/>
            <person name="Huang T."/>
            <person name="Chambers A.H."/>
        </authorList>
    </citation>
    <scope>NUCLEOTIDE SEQUENCE [LARGE SCALE GENOMIC DNA]</scope>
    <source>
        <tissue evidence="3">Leaf</tissue>
    </source>
</reference>
<dbReference type="GO" id="GO:0046872">
    <property type="term" value="F:metal ion binding"/>
    <property type="evidence" value="ECO:0007669"/>
    <property type="project" value="UniProtKB-KW"/>
</dbReference>
<dbReference type="OrthoDB" id="666972at2759"/>
<dbReference type="SUPFAM" id="SSF55008">
    <property type="entry name" value="HMA, heavy metal-associated domain"/>
    <property type="match status" value="1"/>
</dbReference>
<dbReference type="EMBL" id="JADCNM010000011">
    <property type="protein sequence ID" value="KAG0461848.1"/>
    <property type="molecule type" value="Genomic_DNA"/>
</dbReference>
<dbReference type="EMBL" id="JADCNL010000011">
    <property type="protein sequence ID" value="KAG0460430.1"/>
    <property type="molecule type" value="Genomic_DNA"/>
</dbReference>
<proteinExistence type="predicted"/>
<evidence type="ECO:0000259" key="2">
    <source>
        <dbReference type="PROSITE" id="PS50846"/>
    </source>
</evidence>
<dbReference type="AlphaFoldDB" id="A0A835PUA8"/>
<dbReference type="Gene3D" id="3.30.70.100">
    <property type="match status" value="1"/>
</dbReference>
<accession>A0A835PUA8</accession>
<dbReference type="PROSITE" id="PS50846">
    <property type="entry name" value="HMA_2"/>
    <property type="match status" value="1"/>
</dbReference>
<evidence type="ECO:0000256" key="1">
    <source>
        <dbReference type="ARBA" id="ARBA00022723"/>
    </source>
</evidence>
<gene>
    <name evidence="4" type="ORF">HPP92_020324</name>
    <name evidence="3" type="ORF">HPP92_020727</name>
</gene>
<feature type="domain" description="HMA" evidence="2">
    <location>
        <begin position="29"/>
        <end position="92"/>
    </location>
</feature>
<evidence type="ECO:0000313" key="3">
    <source>
        <dbReference type="EMBL" id="KAG0460430.1"/>
    </source>
</evidence>
<evidence type="ECO:0000313" key="5">
    <source>
        <dbReference type="Proteomes" id="UP000636800"/>
    </source>
</evidence>
<name>A0A835PUA8_VANPL</name>
<dbReference type="InterPro" id="IPR006121">
    <property type="entry name" value="HMA_dom"/>
</dbReference>
<evidence type="ECO:0000313" key="4">
    <source>
        <dbReference type="EMBL" id="KAG0461848.1"/>
    </source>
</evidence>
<evidence type="ECO:0000313" key="6">
    <source>
        <dbReference type="Proteomes" id="UP000639772"/>
    </source>
</evidence>